<protein>
    <submittedName>
        <fullName evidence="2">Uncharacterized protein</fullName>
    </submittedName>
</protein>
<organism evidence="2 3">
    <name type="scientific">Panicum hallii var. hallii</name>
    <dbReference type="NCBI Taxonomy" id="1504633"/>
    <lineage>
        <taxon>Eukaryota</taxon>
        <taxon>Viridiplantae</taxon>
        <taxon>Streptophyta</taxon>
        <taxon>Embryophyta</taxon>
        <taxon>Tracheophyta</taxon>
        <taxon>Spermatophyta</taxon>
        <taxon>Magnoliopsida</taxon>
        <taxon>Liliopsida</taxon>
        <taxon>Poales</taxon>
        <taxon>Poaceae</taxon>
        <taxon>PACMAD clade</taxon>
        <taxon>Panicoideae</taxon>
        <taxon>Panicodae</taxon>
        <taxon>Paniceae</taxon>
        <taxon>Panicinae</taxon>
        <taxon>Panicum</taxon>
        <taxon>Panicum sect. Panicum</taxon>
    </lineage>
</organism>
<proteinExistence type="predicted"/>
<gene>
    <name evidence="2" type="ORF">GQ55_9G106200</name>
</gene>
<feature type="region of interest" description="Disordered" evidence="1">
    <location>
        <begin position="1"/>
        <end position="74"/>
    </location>
</feature>
<evidence type="ECO:0000313" key="3">
    <source>
        <dbReference type="Proteomes" id="UP000244336"/>
    </source>
</evidence>
<reference evidence="2 3" key="1">
    <citation type="submission" date="2018-04" db="EMBL/GenBank/DDBJ databases">
        <title>WGS assembly of Panicum hallii var. hallii HAL2.</title>
        <authorList>
            <person name="Lovell J."/>
            <person name="Jenkins J."/>
            <person name="Lowry D."/>
            <person name="Mamidi S."/>
            <person name="Sreedasyam A."/>
            <person name="Weng X."/>
            <person name="Barry K."/>
            <person name="Bonette J."/>
            <person name="Campitelli B."/>
            <person name="Daum C."/>
            <person name="Gordon S."/>
            <person name="Gould B."/>
            <person name="Lipzen A."/>
            <person name="MacQueen A."/>
            <person name="Palacio-Mejia J."/>
            <person name="Plott C."/>
            <person name="Shakirov E."/>
            <person name="Shu S."/>
            <person name="Yoshinaga Y."/>
            <person name="Zane M."/>
            <person name="Rokhsar D."/>
            <person name="Grimwood J."/>
            <person name="Schmutz J."/>
            <person name="Juenger T."/>
        </authorList>
    </citation>
    <scope>NUCLEOTIDE SEQUENCE [LARGE SCALE GENOMIC DNA]</scope>
    <source>
        <strain evidence="3">cv. HAL2</strain>
    </source>
</reference>
<feature type="compositionally biased region" description="Basic residues" evidence="1">
    <location>
        <begin position="62"/>
        <end position="74"/>
    </location>
</feature>
<dbReference type="Gramene" id="PUZ37279">
    <property type="protein sequence ID" value="PUZ37279"/>
    <property type="gene ID" value="GQ55_9G106200"/>
</dbReference>
<accession>A0A2T7C1Q9</accession>
<name>A0A2T7C1Q9_9POAL</name>
<evidence type="ECO:0000256" key="1">
    <source>
        <dbReference type="SAM" id="MobiDB-lite"/>
    </source>
</evidence>
<sequence>MNEAAGGTESASLGQPARSRSIMLHVPLRRPCAGPSADPPPLRRAVAPSCRRRCPAAPPPPSRRRPPRFRPRRRVSHLRRTVFVSSDSDLVSDHEVSRHPLTSLPGPRMWCLSARLRPHDPSILFALKMS</sequence>
<evidence type="ECO:0000313" key="2">
    <source>
        <dbReference type="EMBL" id="PUZ37279.1"/>
    </source>
</evidence>
<dbReference type="EMBL" id="CM009757">
    <property type="protein sequence ID" value="PUZ37279.1"/>
    <property type="molecule type" value="Genomic_DNA"/>
</dbReference>
<dbReference type="Proteomes" id="UP000244336">
    <property type="component" value="Chromosome 9"/>
</dbReference>
<dbReference type="AlphaFoldDB" id="A0A2T7C1Q9"/>
<keyword evidence="3" id="KW-1185">Reference proteome</keyword>